<protein>
    <submittedName>
        <fullName evidence="1">Uncharacterized protein</fullName>
    </submittedName>
</protein>
<dbReference type="Proteomes" id="UP000185678">
    <property type="component" value="Unassembled WGS sequence"/>
</dbReference>
<dbReference type="AlphaFoldDB" id="A0A1N7JUC4"/>
<organism evidence="1 2">
    <name type="scientific">Insolitispirillum peregrinum</name>
    <dbReference type="NCBI Taxonomy" id="80876"/>
    <lineage>
        <taxon>Bacteria</taxon>
        <taxon>Pseudomonadati</taxon>
        <taxon>Pseudomonadota</taxon>
        <taxon>Alphaproteobacteria</taxon>
        <taxon>Rhodospirillales</taxon>
        <taxon>Novispirillaceae</taxon>
        <taxon>Insolitispirillum</taxon>
    </lineage>
</organism>
<dbReference type="RefSeq" id="WP_076399330.1">
    <property type="nucleotide sequence ID" value="NZ_FTOA01000002.1"/>
</dbReference>
<dbReference type="OrthoDB" id="7364371at2"/>
<proteinExistence type="predicted"/>
<gene>
    <name evidence="1" type="ORF">SAMN05421779_102472</name>
</gene>
<evidence type="ECO:0000313" key="1">
    <source>
        <dbReference type="EMBL" id="SIS52949.1"/>
    </source>
</evidence>
<keyword evidence="2" id="KW-1185">Reference proteome</keyword>
<dbReference type="EMBL" id="FTOA01000002">
    <property type="protein sequence ID" value="SIS52949.1"/>
    <property type="molecule type" value="Genomic_DNA"/>
</dbReference>
<evidence type="ECO:0000313" key="2">
    <source>
        <dbReference type="Proteomes" id="UP000185678"/>
    </source>
</evidence>
<reference evidence="1 2" key="1">
    <citation type="submission" date="2017-01" db="EMBL/GenBank/DDBJ databases">
        <authorList>
            <person name="Mah S.A."/>
            <person name="Swanson W.J."/>
            <person name="Moy G.W."/>
            <person name="Vacquier V.D."/>
        </authorList>
    </citation>
    <scope>NUCLEOTIDE SEQUENCE [LARGE SCALE GENOMIC DNA]</scope>
    <source>
        <strain evidence="1 2">DSM 11589</strain>
    </source>
</reference>
<sequence>MEQREHFDEINALVASIAKAHGIEDKQASTELESGIITLAMERDENDERYISAMRSGVEARIYQGVIRYAPGVTPPTAPAGTDQDAVEVAADEGESCGAGSSCCGGHHH</sequence>
<name>A0A1N7JUC4_9PROT</name>
<accession>A0A1N7JUC4</accession>